<reference evidence="1 2" key="1">
    <citation type="journal article" date="2017" name="Gigascience">
        <title>Genome sequence of the small brown planthopper, Laodelphax striatellus.</title>
        <authorList>
            <person name="Zhu J."/>
            <person name="Jiang F."/>
            <person name="Wang X."/>
            <person name="Yang P."/>
            <person name="Bao Y."/>
            <person name="Zhao W."/>
            <person name="Wang W."/>
            <person name="Lu H."/>
            <person name="Wang Q."/>
            <person name="Cui N."/>
            <person name="Li J."/>
            <person name="Chen X."/>
            <person name="Luo L."/>
            <person name="Yu J."/>
            <person name="Kang L."/>
            <person name="Cui F."/>
        </authorList>
    </citation>
    <scope>NUCLEOTIDE SEQUENCE [LARGE SCALE GENOMIC DNA]</scope>
    <source>
        <strain evidence="1">Lst14</strain>
    </source>
</reference>
<proteinExistence type="predicted"/>
<keyword evidence="2" id="KW-1185">Reference proteome</keyword>
<name>A0A482WN64_LAOST</name>
<protein>
    <submittedName>
        <fullName evidence="1">Uncharacterized protein</fullName>
    </submittedName>
</protein>
<comment type="caution">
    <text evidence="1">The sequence shown here is derived from an EMBL/GenBank/DDBJ whole genome shotgun (WGS) entry which is preliminary data.</text>
</comment>
<dbReference type="EMBL" id="QKKF02029951">
    <property type="protein sequence ID" value="RZF34977.1"/>
    <property type="molecule type" value="Genomic_DNA"/>
</dbReference>
<sequence>MREVLSRSDGCDGHETSTLGEWRSLNREPRRCAFISSSICVCVGYKVSFIVNLAKQAEQHTNKSRSFLPLGFLRPANREQSWLLGNFVENEIIMNIVPNNDEVEFFSKAAGKGGSALYPIFMSTV</sequence>
<evidence type="ECO:0000313" key="1">
    <source>
        <dbReference type="EMBL" id="RZF34977.1"/>
    </source>
</evidence>
<evidence type="ECO:0000313" key="2">
    <source>
        <dbReference type="Proteomes" id="UP000291343"/>
    </source>
</evidence>
<organism evidence="1 2">
    <name type="scientific">Laodelphax striatellus</name>
    <name type="common">Small brown planthopper</name>
    <name type="synonym">Delphax striatella</name>
    <dbReference type="NCBI Taxonomy" id="195883"/>
    <lineage>
        <taxon>Eukaryota</taxon>
        <taxon>Metazoa</taxon>
        <taxon>Ecdysozoa</taxon>
        <taxon>Arthropoda</taxon>
        <taxon>Hexapoda</taxon>
        <taxon>Insecta</taxon>
        <taxon>Pterygota</taxon>
        <taxon>Neoptera</taxon>
        <taxon>Paraneoptera</taxon>
        <taxon>Hemiptera</taxon>
        <taxon>Auchenorrhyncha</taxon>
        <taxon>Fulgoroidea</taxon>
        <taxon>Delphacidae</taxon>
        <taxon>Criomorphinae</taxon>
        <taxon>Laodelphax</taxon>
    </lineage>
</organism>
<dbReference type="AlphaFoldDB" id="A0A482WN64"/>
<dbReference type="InParanoid" id="A0A482WN64"/>
<gene>
    <name evidence="1" type="ORF">LSTR_LSTR010069</name>
</gene>
<accession>A0A482WN64</accession>
<dbReference type="Proteomes" id="UP000291343">
    <property type="component" value="Unassembled WGS sequence"/>
</dbReference>